<dbReference type="CDD" id="cd22753">
    <property type="entry name" value="OTU_ALG13-like"/>
    <property type="match status" value="1"/>
</dbReference>
<evidence type="ECO:0000313" key="3">
    <source>
        <dbReference type="EMBL" id="CAH1102570.1"/>
    </source>
</evidence>
<dbReference type="InterPro" id="IPR003323">
    <property type="entry name" value="OTU_dom"/>
</dbReference>
<dbReference type="InterPro" id="IPR049769">
    <property type="entry name" value="OTU_OTU"/>
</dbReference>
<dbReference type="OrthoDB" id="10017659at2759"/>
<dbReference type="SUPFAM" id="SSF54001">
    <property type="entry name" value="Cysteine proteinases"/>
    <property type="match status" value="1"/>
</dbReference>
<reference evidence="3" key="1">
    <citation type="submission" date="2022-01" db="EMBL/GenBank/DDBJ databases">
        <authorList>
            <person name="King R."/>
        </authorList>
    </citation>
    <scope>NUCLEOTIDE SEQUENCE</scope>
</reference>
<keyword evidence="4" id="KW-1185">Reference proteome</keyword>
<dbReference type="PROSITE" id="PS50802">
    <property type="entry name" value="OTU"/>
    <property type="match status" value="1"/>
</dbReference>
<proteinExistence type="predicted"/>
<evidence type="ECO:0000256" key="1">
    <source>
        <dbReference type="SAM" id="MobiDB-lite"/>
    </source>
</evidence>
<protein>
    <recommendedName>
        <fullName evidence="2">OTU domain-containing protein</fullName>
    </recommendedName>
</protein>
<dbReference type="Proteomes" id="UP001153636">
    <property type="component" value="Chromosome 13"/>
</dbReference>
<dbReference type="GO" id="GO:0004843">
    <property type="term" value="F:cysteine-type deubiquitinase activity"/>
    <property type="evidence" value="ECO:0007669"/>
    <property type="project" value="TreeGrafter"/>
</dbReference>
<dbReference type="EMBL" id="OV651825">
    <property type="protein sequence ID" value="CAH1102570.1"/>
    <property type="molecule type" value="Genomic_DNA"/>
</dbReference>
<feature type="compositionally biased region" description="Polar residues" evidence="1">
    <location>
        <begin position="535"/>
        <end position="571"/>
    </location>
</feature>
<dbReference type="PANTHER" id="PTHR12419:SF10">
    <property type="entry name" value="DEUBIQUITINASE OTUD6B"/>
    <property type="match status" value="1"/>
</dbReference>
<evidence type="ECO:0000259" key="2">
    <source>
        <dbReference type="PROSITE" id="PS50802"/>
    </source>
</evidence>
<evidence type="ECO:0000313" key="4">
    <source>
        <dbReference type="Proteomes" id="UP001153636"/>
    </source>
</evidence>
<gene>
    <name evidence="3" type="ORF">PSYICH_LOCUS3992</name>
</gene>
<dbReference type="PANTHER" id="PTHR12419">
    <property type="entry name" value="OTU DOMAIN CONTAINING PROTEIN"/>
    <property type="match status" value="1"/>
</dbReference>
<feature type="region of interest" description="Disordered" evidence="1">
    <location>
        <begin position="512"/>
        <end position="590"/>
    </location>
</feature>
<dbReference type="AlphaFoldDB" id="A0A9P0CMX9"/>
<organism evidence="3 4">
    <name type="scientific">Psylliodes chrysocephalus</name>
    <dbReference type="NCBI Taxonomy" id="3402493"/>
    <lineage>
        <taxon>Eukaryota</taxon>
        <taxon>Metazoa</taxon>
        <taxon>Ecdysozoa</taxon>
        <taxon>Arthropoda</taxon>
        <taxon>Hexapoda</taxon>
        <taxon>Insecta</taxon>
        <taxon>Pterygota</taxon>
        <taxon>Neoptera</taxon>
        <taxon>Endopterygota</taxon>
        <taxon>Coleoptera</taxon>
        <taxon>Polyphaga</taxon>
        <taxon>Cucujiformia</taxon>
        <taxon>Chrysomeloidea</taxon>
        <taxon>Chrysomelidae</taxon>
        <taxon>Galerucinae</taxon>
        <taxon>Alticini</taxon>
        <taxon>Psylliodes</taxon>
    </lineage>
</organism>
<dbReference type="GO" id="GO:0016579">
    <property type="term" value="P:protein deubiquitination"/>
    <property type="evidence" value="ECO:0007669"/>
    <property type="project" value="TreeGrafter"/>
</dbReference>
<feature type="domain" description="OTU" evidence="2">
    <location>
        <begin position="24"/>
        <end position="147"/>
    </location>
</feature>
<dbReference type="Pfam" id="PF02338">
    <property type="entry name" value="OTU"/>
    <property type="match status" value="1"/>
</dbReference>
<dbReference type="Gene3D" id="3.90.70.80">
    <property type="match status" value="1"/>
</dbReference>
<name>A0A9P0CMX9_9CUCU</name>
<sequence>MSLKIGKKGRNPGAVDNWLDERGLYRKNVAYDETCLFRAISEQLFDCQVHHERVRRECVNFARENYEQFSDVFDTKEKFLNHLEKLEKHMVVCGDIELNIISKKYNRQIIIFDAAEQQIYPFTEIELPEVFLLCLMDRDHFDVVYKKEQIDSAGFCQSIVYKILYEGVFKIPNVDDIVHNMLYDKSNIITQAELMLEKNKILLESGNEDLTEEKLEEKFEEKAASAVNIAPFPFKIAKALDPNIYRNIEYDSWGEMRKEWRLGEWYYGDNKLILGTKCIFNDINTNQKHDCYIQEIIKNENKCMIYITKLAEKRLVRYSDLTPEDDAKPWPLPYRFTKSVVISPTTPPPEKSALKPKKRNKEKNRTKSESSILSSIKHEPLVDNVDAYVGVPLQMQSPNTSDNLVYPEISVETQTETAHVQGTIQTGLVENEIVDGSSWYTNGYQWQPYMPQTMDPYVWPTSPGITQNHFNLKPMVASAPVTPSVIPYHDPNYPNYYYNYHVESYEPYPHQWSTPSFELQPPPPPRNQQEKQNEQAESTVNGTEIGQHVAPQSNVKVESGTCCENTSSLNVSERPPPLRFQQTPDTPNYNGTYGPCTPVEMYSPVPRVMQYPQMSPGGQIVYTATPQPMTDVVMPITPVIYTPSLEMPYMPSSPFIYPPTPPPTWYPTGTAGQGFIFPPRQ</sequence>
<accession>A0A9P0CMX9</accession>
<dbReference type="InterPro" id="IPR050704">
    <property type="entry name" value="Peptidase_C85-like"/>
</dbReference>
<feature type="region of interest" description="Disordered" evidence="1">
    <location>
        <begin position="341"/>
        <end position="372"/>
    </location>
</feature>
<dbReference type="InterPro" id="IPR038765">
    <property type="entry name" value="Papain-like_cys_pep_sf"/>
</dbReference>
<feature type="compositionally biased region" description="Polar residues" evidence="1">
    <location>
        <begin position="580"/>
        <end position="590"/>
    </location>
</feature>